<organism evidence="3 4">
    <name type="scientific">Pseudoloma neurophilia</name>
    <dbReference type="NCBI Taxonomy" id="146866"/>
    <lineage>
        <taxon>Eukaryota</taxon>
        <taxon>Fungi</taxon>
        <taxon>Fungi incertae sedis</taxon>
        <taxon>Microsporidia</taxon>
        <taxon>Pseudoloma</taxon>
    </lineage>
</organism>
<sequence length="62" mass="7081">MIKKLKIKEMENMNLSNYDKPFILKTDASNTGLGAVLFQEGENGKENPIEWDSKKHTPKESN</sequence>
<evidence type="ECO:0000259" key="2">
    <source>
        <dbReference type="Pfam" id="PF17919"/>
    </source>
</evidence>
<evidence type="ECO:0000313" key="4">
    <source>
        <dbReference type="Proteomes" id="UP000051530"/>
    </source>
</evidence>
<evidence type="ECO:0000256" key="1">
    <source>
        <dbReference type="SAM" id="MobiDB-lite"/>
    </source>
</evidence>
<dbReference type="OrthoDB" id="2192938at2759"/>
<gene>
    <name evidence="3" type="ORF">M153_3720000173</name>
</gene>
<dbReference type="InterPro" id="IPR041577">
    <property type="entry name" value="RT_RNaseH_2"/>
</dbReference>
<reference evidence="3 4" key="1">
    <citation type="submission" date="2015-07" db="EMBL/GenBank/DDBJ databases">
        <title>The genome of Pseudoloma neurophilia, a relevant intracellular parasite of the zebrafish.</title>
        <authorList>
            <person name="Ndikumana S."/>
            <person name="Pelin A."/>
            <person name="Sanders J."/>
            <person name="Corradi N."/>
        </authorList>
    </citation>
    <scope>NUCLEOTIDE SEQUENCE [LARGE SCALE GENOMIC DNA]</scope>
    <source>
        <strain evidence="3 4">MK1</strain>
    </source>
</reference>
<dbReference type="Proteomes" id="UP000051530">
    <property type="component" value="Unassembled WGS sequence"/>
</dbReference>
<accession>A0A0R0LZZ3</accession>
<dbReference type="AlphaFoldDB" id="A0A0R0LZZ3"/>
<dbReference type="VEuPathDB" id="MicrosporidiaDB:M153_3720000173"/>
<dbReference type="Gene3D" id="3.10.20.370">
    <property type="match status" value="1"/>
</dbReference>
<comment type="caution">
    <text evidence="3">The sequence shown here is derived from an EMBL/GenBank/DDBJ whole genome shotgun (WGS) entry which is preliminary data.</text>
</comment>
<proteinExistence type="predicted"/>
<dbReference type="InterPro" id="IPR043502">
    <property type="entry name" value="DNA/RNA_pol_sf"/>
</dbReference>
<keyword evidence="4" id="KW-1185">Reference proteome</keyword>
<feature type="compositionally biased region" description="Basic and acidic residues" evidence="1">
    <location>
        <begin position="42"/>
        <end position="62"/>
    </location>
</feature>
<dbReference type="SUPFAM" id="SSF56672">
    <property type="entry name" value="DNA/RNA polymerases"/>
    <property type="match status" value="1"/>
</dbReference>
<feature type="domain" description="Reverse transcriptase/retrotransposon-derived protein RNase H-like" evidence="2">
    <location>
        <begin position="6"/>
        <end position="62"/>
    </location>
</feature>
<protein>
    <recommendedName>
        <fullName evidence="2">Reverse transcriptase/retrotransposon-derived protein RNase H-like domain-containing protein</fullName>
    </recommendedName>
</protein>
<feature type="region of interest" description="Disordered" evidence="1">
    <location>
        <begin position="39"/>
        <end position="62"/>
    </location>
</feature>
<evidence type="ECO:0000313" key="3">
    <source>
        <dbReference type="EMBL" id="KRH92660.1"/>
    </source>
</evidence>
<dbReference type="Pfam" id="PF17919">
    <property type="entry name" value="RT_RNaseH_2"/>
    <property type="match status" value="1"/>
</dbReference>
<name>A0A0R0LZZ3_9MICR</name>
<dbReference type="EMBL" id="LGUB01000768">
    <property type="protein sequence ID" value="KRH92660.1"/>
    <property type="molecule type" value="Genomic_DNA"/>
</dbReference>